<dbReference type="EMBL" id="JAQNSB010000048">
    <property type="protein sequence ID" value="MDC1857188.1"/>
    <property type="molecule type" value="Genomic_DNA"/>
</dbReference>
<dbReference type="RefSeq" id="WP_272195997.1">
    <property type="nucleotide sequence ID" value="NZ_JAQNSB010000048.1"/>
</dbReference>
<sequence>MTYFVNHLSLYSPKNRACKKLLDFISQFEHVLIKDDCSLDALSSLIEDRIREINTSHPKLRPICYSRNHSLQRITASVLPASGVPDYVFIMDFCQVRSIFQYSEKASVVPGVCRVCGCTENDPCYHPDYGTCWWADEEHTLCSHCAEKRIAEDPLTAHCVNTKEDGR</sequence>
<dbReference type="Proteomes" id="UP001214113">
    <property type="component" value="Unassembled WGS sequence"/>
</dbReference>
<evidence type="ECO:0000313" key="1">
    <source>
        <dbReference type="EMBL" id="MDC1857188.1"/>
    </source>
</evidence>
<accession>A0AAW6GIU4</accession>
<reference evidence="1" key="1">
    <citation type="submission" date="2022-10" db="EMBL/GenBank/DDBJ databases">
        <title>Human gut microbiome strain richness.</title>
        <authorList>
            <person name="Chen-Liaw A."/>
        </authorList>
    </citation>
    <scope>NUCLEOTIDE SEQUENCE</scope>
    <source>
        <strain evidence="1">BSD2780061687st1_G10_BSD2780061687b_171204</strain>
    </source>
</reference>
<comment type="caution">
    <text evidence="1">The sequence shown here is derived from an EMBL/GenBank/DDBJ whole genome shotgun (WGS) entry which is preliminary data.</text>
</comment>
<evidence type="ECO:0000313" key="2">
    <source>
        <dbReference type="Proteomes" id="UP001214113"/>
    </source>
</evidence>
<protein>
    <submittedName>
        <fullName evidence="1">Uncharacterized protein</fullName>
    </submittedName>
</protein>
<organism evidence="1 2">
    <name type="scientific">Bacteroides uniformis</name>
    <dbReference type="NCBI Taxonomy" id="820"/>
    <lineage>
        <taxon>Bacteria</taxon>
        <taxon>Pseudomonadati</taxon>
        <taxon>Bacteroidota</taxon>
        <taxon>Bacteroidia</taxon>
        <taxon>Bacteroidales</taxon>
        <taxon>Bacteroidaceae</taxon>
        <taxon>Bacteroides</taxon>
    </lineage>
</organism>
<proteinExistence type="predicted"/>
<gene>
    <name evidence="1" type="ORF">POZ22_20785</name>
</gene>
<name>A0AAW6GIU4_BACUN</name>
<dbReference type="AlphaFoldDB" id="A0AAW6GIU4"/>